<dbReference type="PROSITE" id="PS50181">
    <property type="entry name" value="FBOX"/>
    <property type="match status" value="1"/>
</dbReference>
<dbReference type="InterPro" id="IPR036047">
    <property type="entry name" value="F-box-like_dom_sf"/>
</dbReference>
<dbReference type="InterPro" id="IPR036322">
    <property type="entry name" value="WD40_repeat_dom_sf"/>
</dbReference>
<dbReference type="Pfam" id="PF00400">
    <property type="entry name" value="WD40"/>
    <property type="match status" value="6"/>
</dbReference>
<proteinExistence type="predicted"/>
<protein>
    <recommendedName>
        <fullName evidence="5">F-box domain-containing protein</fullName>
    </recommendedName>
</protein>
<evidence type="ECO:0000256" key="2">
    <source>
        <dbReference type="ARBA" id="ARBA00022737"/>
    </source>
</evidence>
<evidence type="ECO:0000256" key="4">
    <source>
        <dbReference type="SAM" id="MobiDB-lite"/>
    </source>
</evidence>
<feature type="repeat" description="WD" evidence="3">
    <location>
        <begin position="349"/>
        <end position="388"/>
    </location>
</feature>
<keyword evidence="7" id="KW-1185">Reference proteome</keyword>
<dbReference type="PANTHER" id="PTHR14604">
    <property type="entry name" value="WD40 REPEAT PF20"/>
    <property type="match status" value="1"/>
</dbReference>
<organism evidence="6 7">
    <name type="scientific">Umbelopsis vinacea</name>
    <dbReference type="NCBI Taxonomy" id="44442"/>
    <lineage>
        <taxon>Eukaryota</taxon>
        <taxon>Fungi</taxon>
        <taxon>Fungi incertae sedis</taxon>
        <taxon>Mucoromycota</taxon>
        <taxon>Mucoromycotina</taxon>
        <taxon>Umbelopsidomycetes</taxon>
        <taxon>Umbelopsidales</taxon>
        <taxon>Umbelopsidaceae</taxon>
        <taxon>Umbelopsis</taxon>
    </lineage>
</organism>
<dbReference type="Proteomes" id="UP000612746">
    <property type="component" value="Unassembled WGS sequence"/>
</dbReference>
<dbReference type="PROSITE" id="PS50294">
    <property type="entry name" value="WD_REPEATS_REGION"/>
    <property type="match status" value="6"/>
</dbReference>
<dbReference type="SUPFAM" id="SSF50978">
    <property type="entry name" value="WD40 repeat-like"/>
    <property type="match status" value="1"/>
</dbReference>
<dbReference type="SMART" id="SM00256">
    <property type="entry name" value="FBOX"/>
    <property type="match status" value="1"/>
</dbReference>
<evidence type="ECO:0000256" key="3">
    <source>
        <dbReference type="PROSITE-ProRule" id="PRU00221"/>
    </source>
</evidence>
<feature type="repeat" description="WD" evidence="3">
    <location>
        <begin position="429"/>
        <end position="468"/>
    </location>
</feature>
<feature type="region of interest" description="Disordered" evidence="4">
    <location>
        <begin position="204"/>
        <end position="232"/>
    </location>
</feature>
<dbReference type="InterPro" id="IPR019775">
    <property type="entry name" value="WD40_repeat_CS"/>
</dbReference>
<keyword evidence="2" id="KW-0677">Repeat</keyword>
<dbReference type="OrthoDB" id="19711at2759"/>
<evidence type="ECO:0000313" key="7">
    <source>
        <dbReference type="Proteomes" id="UP000612746"/>
    </source>
</evidence>
<dbReference type="InterPro" id="IPR050995">
    <property type="entry name" value="WD-F-box_domain-protein"/>
</dbReference>
<dbReference type="AlphaFoldDB" id="A0A8H7PM00"/>
<dbReference type="EMBL" id="JAEPRA010000014">
    <property type="protein sequence ID" value="KAG2175924.1"/>
    <property type="molecule type" value="Genomic_DNA"/>
</dbReference>
<dbReference type="PROSITE" id="PS50082">
    <property type="entry name" value="WD_REPEATS_2"/>
    <property type="match status" value="6"/>
</dbReference>
<dbReference type="InterPro" id="IPR001680">
    <property type="entry name" value="WD40_rpt"/>
</dbReference>
<name>A0A8H7PM00_9FUNG</name>
<dbReference type="Gene3D" id="2.130.10.10">
    <property type="entry name" value="YVTN repeat-like/Quinoprotein amine dehydrogenase"/>
    <property type="match status" value="2"/>
</dbReference>
<feature type="repeat" description="WD" evidence="3">
    <location>
        <begin position="389"/>
        <end position="428"/>
    </location>
</feature>
<reference evidence="6" key="1">
    <citation type="submission" date="2020-12" db="EMBL/GenBank/DDBJ databases">
        <title>Metabolic potential, ecology and presence of endohyphal bacteria is reflected in genomic diversity of Mucoromycotina.</title>
        <authorList>
            <person name="Muszewska A."/>
            <person name="Okrasinska A."/>
            <person name="Steczkiewicz K."/>
            <person name="Drgas O."/>
            <person name="Orlowska M."/>
            <person name="Perlinska-Lenart U."/>
            <person name="Aleksandrzak-Piekarczyk T."/>
            <person name="Szatraj K."/>
            <person name="Zielenkiewicz U."/>
            <person name="Pilsyk S."/>
            <person name="Malc E."/>
            <person name="Mieczkowski P."/>
            <person name="Kruszewska J.S."/>
            <person name="Biernat P."/>
            <person name="Pawlowska J."/>
        </authorList>
    </citation>
    <scope>NUCLEOTIDE SEQUENCE</scope>
    <source>
        <strain evidence="6">WA0000051536</strain>
    </source>
</reference>
<dbReference type="InterPro" id="IPR001810">
    <property type="entry name" value="F-box_dom"/>
</dbReference>
<dbReference type="InterPro" id="IPR020472">
    <property type="entry name" value="WD40_PAC1"/>
</dbReference>
<accession>A0A8H7PM00</accession>
<dbReference type="PRINTS" id="PR00320">
    <property type="entry name" value="GPROTEINBRPT"/>
</dbReference>
<dbReference type="PANTHER" id="PTHR14604:SF4">
    <property type="entry name" value="F-BOX DOMAIN-CONTAINING PROTEIN"/>
    <property type="match status" value="1"/>
</dbReference>
<evidence type="ECO:0000313" key="6">
    <source>
        <dbReference type="EMBL" id="KAG2175924.1"/>
    </source>
</evidence>
<sequence length="593" mass="67254">MTITNHDDNPADEGYVEQGFEAPAYMQYWTHEQKAEFAYQILLTVPTSGVLAVVERLTPLLHRDLLVLLPYEVSLLILSFTDINTLAQVSTVSRQWRKLSHDQLLWRKMYMQEGWGVDHAAIKRYIDGGMIDTTDSQGSREEDMHDISMPETSTRTTALTAVPLARTTAPLYNPSAVPTMPGAPQTSRLRSLRRPGELLTRLRQRRSSPLTPSVIPTAPRIMSSSTSLPTRMNVDDDLITKDMESDLLDMTQLKPEDPEESIYEIHQHPISGSRMINWRHLYQQRYLLEKRWKSGDFQVREISSNPSRSDAHTAGIYCIQFDDEKIVSGSRDHTVKVWDMQTGACIRTLRQHTASVLCLQYDHRFIISGSSDKTIKQWDINTGELVRSLNGHTESVLNLRFDENYIVSCSKDRTVRVWSVHTGAVLRRLVGHRAAVNACQFKDNLIISASGDRTIKLWDLETGVCLRTFDSHSRGIACVQFDGKIIVSGSSDQTIKVWDVATGECTQTLTGHSNLVRTVQFDTMNDRIVSGSYDESIKIWSMKRGQCLHTLRDSLQSKVFRLQFNDTKIVCCSNNPKIVIYDFGVGLDTTFFA</sequence>
<feature type="repeat" description="WD" evidence="3">
    <location>
        <begin position="509"/>
        <end position="550"/>
    </location>
</feature>
<evidence type="ECO:0000256" key="1">
    <source>
        <dbReference type="ARBA" id="ARBA00022574"/>
    </source>
</evidence>
<dbReference type="InterPro" id="IPR015943">
    <property type="entry name" value="WD40/YVTN_repeat-like_dom_sf"/>
</dbReference>
<dbReference type="CDD" id="cd00200">
    <property type="entry name" value="WD40"/>
    <property type="match status" value="1"/>
</dbReference>
<evidence type="ECO:0000259" key="5">
    <source>
        <dbReference type="PROSITE" id="PS50181"/>
    </source>
</evidence>
<dbReference type="SMART" id="SM00320">
    <property type="entry name" value="WD40"/>
    <property type="match status" value="7"/>
</dbReference>
<dbReference type="Gene3D" id="1.20.1280.50">
    <property type="match status" value="1"/>
</dbReference>
<comment type="caution">
    <text evidence="6">The sequence shown here is derived from an EMBL/GenBank/DDBJ whole genome shotgun (WGS) entry which is preliminary data.</text>
</comment>
<feature type="domain" description="F-box" evidence="5">
    <location>
        <begin position="63"/>
        <end position="109"/>
    </location>
</feature>
<dbReference type="SUPFAM" id="SSF81383">
    <property type="entry name" value="F-box domain"/>
    <property type="match status" value="1"/>
</dbReference>
<feature type="repeat" description="WD" evidence="3">
    <location>
        <begin position="309"/>
        <end position="348"/>
    </location>
</feature>
<gene>
    <name evidence="6" type="ORF">INT44_000402</name>
</gene>
<dbReference type="PROSITE" id="PS00678">
    <property type="entry name" value="WD_REPEATS_1"/>
    <property type="match status" value="3"/>
</dbReference>
<feature type="repeat" description="WD" evidence="3">
    <location>
        <begin position="469"/>
        <end position="508"/>
    </location>
</feature>
<dbReference type="Pfam" id="PF12937">
    <property type="entry name" value="F-box-like"/>
    <property type="match status" value="1"/>
</dbReference>
<keyword evidence="1 3" id="KW-0853">WD repeat</keyword>